<evidence type="ECO:0008006" key="4">
    <source>
        <dbReference type="Google" id="ProtNLM"/>
    </source>
</evidence>
<dbReference type="Proteomes" id="UP001597188">
    <property type="component" value="Unassembled WGS sequence"/>
</dbReference>
<evidence type="ECO:0000313" key="2">
    <source>
        <dbReference type="EMBL" id="MFD1420086.1"/>
    </source>
</evidence>
<proteinExistence type="predicted"/>
<dbReference type="EMBL" id="JBHTOJ010000009">
    <property type="protein sequence ID" value="MFD1420086.1"/>
    <property type="molecule type" value="Genomic_DNA"/>
</dbReference>
<keyword evidence="1" id="KW-0732">Signal</keyword>
<organism evidence="2 3">
    <name type="scientific">Lactiplantibacillus songbeiensis</name>
    <dbReference type="NCBI Taxonomy" id="2559920"/>
    <lineage>
        <taxon>Bacteria</taxon>
        <taxon>Bacillati</taxon>
        <taxon>Bacillota</taxon>
        <taxon>Bacilli</taxon>
        <taxon>Lactobacillales</taxon>
        <taxon>Lactobacillaceae</taxon>
        <taxon>Lactiplantibacillus</taxon>
    </lineage>
</organism>
<comment type="caution">
    <text evidence="2">The sequence shown here is derived from an EMBL/GenBank/DDBJ whole genome shotgun (WGS) entry which is preliminary data.</text>
</comment>
<name>A0ABW4BXZ2_9LACO</name>
<keyword evidence="3" id="KW-1185">Reference proteome</keyword>
<feature type="chain" id="PRO_5045064407" description="Extracellular protein" evidence="1">
    <location>
        <begin position="32"/>
        <end position="170"/>
    </location>
</feature>
<feature type="signal peptide" evidence="1">
    <location>
        <begin position="1"/>
        <end position="31"/>
    </location>
</feature>
<dbReference type="RefSeq" id="WP_137634305.1">
    <property type="nucleotide sequence ID" value="NZ_BJDL01000008.1"/>
</dbReference>
<accession>A0ABW4BXZ2</accession>
<sequence>MKHIKKVVLAMAAITALAVTVPLAPTASAQASTTTTPKTLRGTWYTYAGSHRYNVTKITAHTVTRYDLNARGMVSAKQSYTNHKSGRYRLHVTKHRNRYGGTVYSLNKGQADYQKLPLMWVSHRRIHGTRYRVLKSYTNGGYFNVATKHKLTHSGSYQYMGSNPLHQIGK</sequence>
<protein>
    <recommendedName>
        <fullName evidence="4">Extracellular protein</fullName>
    </recommendedName>
</protein>
<reference evidence="3" key="1">
    <citation type="journal article" date="2019" name="Int. J. Syst. Evol. Microbiol.">
        <title>The Global Catalogue of Microorganisms (GCM) 10K type strain sequencing project: providing services to taxonomists for standard genome sequencing and annotation.</title>
        <authorList>
            <consortium name="The Broad Institute Genomics Platform"/>
            <consortium name="The Broad Institute Genome Sequencing Center for Infectious Disease"/>
            <person name="Wu L."/>
            <person name="Ma J."/>
        </authorList>
    </citation>
    <scope>NUCLEOTIDE SEQUENCE [LARGE SCALE GENOMIC DNA]</scope>
    <source>
        <strain evidence="3">CCM 8931</strain>
    </source>
</reference>
<evidence type="ECO:0000313" key="3">
    <source>
        <dbReference type="Proteomes" id="UP001597188"/>
    </source>
</evidence>
<gene>
    <name evidence="2" type="ORF">ACFQ5L_03800</name>
</gene>
<evidence type="ECO:0000256" key="1">
    <source>
        <dbReference type="SAM" id="SignalP"/>
    </source>
</evidence>